<proteinExistence type="predicted"/>
<dbReference type="AlphaFoldDB" id="U9TGL8"/>
<sequence>MFLVDFQNTFVNKFLINDITQDLYEVRRELADLKYEVKEFRSYDIIVKRYFDLYINILDDIIYNFTK</sequence>
<accession>U9TGL8</accession>
<gene>
    <name evidence="1" type="ORF">GLOINDRAFT_33075</name>
</gene>
<dbReference type="HOGENOM" id="CLU_2813691_0_0_1"/>
<name>U9TGL8_RHIID</name>
<reference evidence="1" key="1">
    <citation type="submission" date="2013-07" db="EMBL/GenBank/DDBJ databases">
        <title>The genome of an arbuscular mycorrhizal fungus provides insights into the evolution of the oldest plant symbiosis.</title>
        <authorList>
            <consortium name="DOE Joint Genome Institute"/>
            <person name="Tisserant E."/>
            <person name="Malbreil M."/>
            <person name="Kuo A."/>
            <person name="Kohler A."/>
            <person name="Symeonidi A."/>
            <person name="Balestrini R."/>
            <person name="Charron P."/>
            <person name="Duensing N."/>
            <person name="Frei-dit-Frey N."/>
            <person name="Gianinazzi-Pearson V."/>
            <person name="Gilbert B."/>
            <person name="Handa Y."/>
            <person name="Hijri M."/>
            <person name="Kaul R."/>
            <person name="Kawaguchi M."/>
            <person name="Krajinski F."/>
            <person name="Lammers P."/>
            <person name="Lapierre D."/>
            <person name="Masclaux F.G."/>
            <person name="Murat C."/>
            <person name="Morin E."/>
            <person name="Ndikumana S."/>
            <person name="Pagni M."/>
            <person name="Petitpierre D."/>
            <person name="Requena N."/>
            <person name="Rosikiewicz P."/>
            <person name="Riley R."/>
            <person name="Saito K."/>
            <person name="San Clemente H."/>
            <person name="Shapiro H."/>
            <person name="van Tuinen D."/>
            <person name="Becard G."/>
            <person name="Bonfante P."/>
            <person name="Paszkowski U."/>
            <person name="Shachar-Hill Y."/>
            <person name="Young J.P."/>
            <person name="Sanders I.R."/>
            <person name="Henrissat B."/>
            <person name="Rensing S.A."/>
            <person name="Grigoriev I.V."/>
            <person name="Corradi N."/>
            <person name="Roux C."/>
            <person name="Martin F."/>
        </authorList>
    </citation>
    <scope>NUCLEOTIDE SEQUENCE</scope>
    <source>
        <strain evidence="1">DAOM 197198</strain>
    </source>
</reference>
<evidence type="ECO:0000313" key="1">
    <source>
        <dbReference type="EMBL" id="ESA07290.1"/>
    </source>
</evidence>
<organism evidence="1">
    <name type="scientific">Rhizophagus irregularis (strain DAOM 181602 / DAOM 197198 / MUCL 43194)</name>
    <name type="common">Arbuscular mycorrhizal fungus</name>
    <name type="synonym">Glomus intraradices</name>
    <dbReference type="NCBI Taxonomy" id="747089"/>
    <lineage>
        <taxon>Eukaryota</taxon>
        <taxon>Fungi</taxon>
        <taxon>Fungi incertae sedis</taxon>
        <taxon>Mucoromycota</taxon>
        <taxon>Glomeromycotina</taxon>
        <taxon>Glomeromycetes</taxon>
        <taxon>Glomerales</taxon>
        <taxon>Glomeraceae</taxon>
        <taxon>Rhizophagus</taxon>
    </lineage>
</organism>
<protein>
    <submittedName>
        <fullName evidence="1">Uncharacterized protein</fullName>
    </submittedName>
</protein>
<dbReference type="EMBL" id="KI290523">
    <property type="protein sequence ID" value="ESA07290.1"/>
    <property type="molecule type" value="Genomic_DNA"/>
</dbReference>